<name>A0A9N8ZPL6_9GLOM</name>
<reference evidence="1" key="1">
    <citation type="submission" date="2021-06" db="EMBL/GenBank/DDBJ databases">
        <authorList>
            <person name="Kallberg Y."/>
            <person name="Tangrot J."/>
            <person name="Rosling A."/>
        </authorList>
    </citation>
    <scope>NUCLEOTIDE SEQUENCE</scope>
    <source>
        <strain evidence="1">FL130A</strain>
    </source>
</reference>
<dbReference type="Proteomes" id="UP000789508">
    <property type="component" value="Unassembled WGS sequence"/>
</dbReference>
<evidence type="ECO:0000313" key="2">
    <source>
        <dbReference type="Proteomes" id="UP000789508"/>
    </source>
</evidence>
<organism evidence="1 2">
    <name type="scientific">Ambispora leptoticha</name>
    <dbReference type="NCBI Taxonomy" id="144679"/>
    <lineage>
        <taxon>Eukaryota</taxon>
        <taxon>Fungi</taxon>
        <taxon>Fungi incertae sedis</taxon>
        <taxon>Mucoromycota</taxon>
        <taxon>Glomeromycotina</taxon>
        <taxon>Glomeromycetes</taxon>
        <taxon>Archaeosporales</taxon>
        <taxon>Ambisporaceae</taxon>
        <taxon>Ambispora</taxon>
    </lineage>
</organism>
<comment type="caution">
    <text evidence="1">The sequence shown here is derived from an EMBL/GenBank/DDBJ whole genome shotgun (WGS) entry which is preliminary data.</text>
</comment>
<accession>A0A9N8ZPL6</accession>
<sequence length="138" mass="16046">MLSATLQKSTQVVGPNVAKSLKLLERENIKEYFIRNVNKNKVIHAISVDYPETGDNPKTKIEGGYTHGFVAVIHQVYNHHQHLPGDILTYDNNTFEGEWLETVISRPAQWQQKQHEFLAEPVIWKLVDTYREEIDEEF</sequence>
<keyword evidence="2" id="KW-1185">Reference proteome</keyword>
<evidence type="ECO:0000313" key="1">
    <source>
        <dbReference type="EMBL" id="CAG8502592.1"/>
    </source>
</evidence>
<protein>
    <submittedName>
        <fullName evidence="1">5352_t:CDS:1</fullName>
    </submittedName>
</protein>
<dbReference type="EMBL" id="CAJVPS010000675">
    <property type="protein sequence ID" value="CAG8502592.1"/>
    <property type="molecule type" value="Genomic_DNA"/>
</dbReference>
<dbReference type="OrthoDB" id="9978173at2759"/>
<gene>
    <name evidence="1" type="ORF">ALEPTO_LOCUS3560</name>
</gene>
<proteinExistence type="predicted"/>
<dbReference type="AlphaFoldDB" id="A0A9N8ZPL6"/>